<proteinExistence type="predicted"/>
<name>A0A561SDY6_9ACTN</name>
<reference evidence="2 3" key="1">
    <citation type="submission" date="2019-06" db="EMBL/GenBank/DDBJ databases">
        <title>Sequencing the genomes of 1000 actinobacteria strains.</title>
        <authorList>
            <person name="Klenk H.-P."/>
        </authorList>
    </citation>
    <scope>NUCLEOTIDE SEQUENCE [LARGE SCALE GENOMIC DNA]</scope>
    <source>
        <strain evidence="2 3">DSM 44826</strain>
    </source>
</reference>
<dbReference type="SUPFAM" id="SSF50494">
    <property type="entry name" value="Trypsin-like serine proteases"/>
    <property type="match status" value="1"/>
</dbReference>
<accession>A0A561SDY6</accession>
<dbReference type="Gene3D" id="2.40.10.10">
    <property type="entry name" value="Trypsin-like serine proteases"/>
    <property type="match status" value="2"/>
</dbReference>
<evidence type="ECO:0000256" key="1">
    <source>
        <dbReference type="SAM" id="SignalP"/>
    </source>
</evidence>
<dbReference type="EMBL" id="VIWT01000006">
    <property type="protein sequence ID" value="TWF73076.1"/>
    <property type="molecule type" value="Genomic_DNA"/>
</dbReference>
<sequence>MPNLIRHLLAAGATAVITVAGFAAPAAHADVAPHPIGGGSGIVQQLQQTANGWSAELCTLTAVGYDGAGNLVGLTNAHCFIDAAGHKLVGDKVYLDTTPPGTAANPASTSFDVNPTLAIGPIGTVTYVSTPNDYLTGGTPGLDYAVIKLDPSKVTPTATVSSPSGSTTINSIGPVSGFGTRMCKQGHRTGLTCGITLGQDGIWYTTLIWTLGGDSGSPVVNGTTLTGVAWGAQHFTPITSVLSDLNAQGGVGAGFHLAN</sequence>
<keyword evidence="3" id="KW-1185">Reference proteome</keyword>
<comment type="caution">
    <text evidence="2">The sequence shown here is derived from an EMBL/GenBank/DDBJ whole genome shotgun (WGS) entry which is preliminary data.</text>
</comment>
<feature type="signal peptide" evidence="1">
    <location>
        <begin position="1"/>
        <end position="29"/>
    </location>
</feature>
<dbReference type="AlphaFoldDB" id="A0A561SDY6"/>
<dbReference type="RefSeq" id="WP_145911051.1">
    <property type="nucleotide sequence ID" value="NZ_BAAAMZ010000005.1"/>
</dbReference>
<dbReference type="InterPro" id="IPR009003">
    <property type="entry name" value="Peptidase_S1_PA"/>
</dbReference>
<dbReference type="Proteomes" id="UP000317940">
    <property type="component" value="Unassembled WGS sequence"/>
</dbReference>
<dbReference type="Pfam" id="PF13365">
    <property type="entry name" value="Trypsin_2"/>
    <property type="match status" value="1"/>
</dbReference>
<dbReference type="OrthoDB" id="4536940at2"/>
<evidence type="ECO:0000313" key="3">
    <source>
        <dbReference type="Proteomes" id="UP000317940"/>
    </source>
</evidence>
<protein>
    <submittedName>
        <fullName evidence="2">Trypsin-like peptidase</fullName>
    </submittedName>
</protein>
<keyword evidence="1" id="KW-0732">Signal</keyword>
<feature type="chain" id="PRO_5022108781" evidence="1">
    <location>
        <begin position="30"/>
        <end position="259"/>
    </location>
</feature>
<evidence type="ECO:0000313" key="2">
    <source>
        <dbReference type="EMBL" id="TWF73076.1"/>
    </source>
</evidence>
<gene>
    <name evidence="2" type="ORF">FHX73_16227</name>
</gene>
<dbReference type="InterPro" id="IPR043504">
    <property type="entry name" value="Peptidase_S1_PA_chymotrypsin"/>
</dbReference>
<organism evidence="2 3">
    <name type="scientific">Kitasatospora viridis</name>
    <dbReference type="NCBI Taxonomy" id="281105"/>
    <lineage>
        <taxon>Bacteria</taxon>
        <taxon>Bacillati</taxon>
        <taxon>Actinomycetota</taxon>
        <taxon>Actinomycetes</taxon>
        <taxon>Kitasatosporales</taxon>
        <taxon>Streptomycetaceae</taxon>
        <taxon>Kitasatospora</taxon>
    </lineage>
</organism>